<accession>A0A2H3BK51</accession>
<proteinExistence type="predicted"/>
<evidence type="ECO:0000313" key="1">
    <source>
        <dbReference type="EMBL" id="PBK71261.1"/>
    </source>
</evidence>
<sequence length="272" mass="30848">MGPRAGQPKRAVSELRPAILLHPSFDIAVSFTDLQLSERPKALTESDFRVLSGKWADWSLGHALIYASRKLYPDQTAGYFYYWTHPDLPATGGQLRFRITDTNDPSLFDSGSDLLKDSGMPWAVPLGRLLNLPNNFYLQKLSMDGLVSKDLVGSRYIRAYKKHNLCRSALLESYHDVFPMSLPQSCFTIHIMPSINDSRVAHMEFDLDNSSWVEGLEFAEPGKKGPSSQFNRFQCQLFPFQSMPMSVSMSPKRRNTTRVPSRAYFLSQRRGA</sequence>
<organism evidence="1 2">
    <name type="scientific">Armillaria solidipes</name>
    <dbReference type="NCBI Taxonomy" id="1076256"/>
    <lineage>
        <taxon>Eukaryota</taxon>
        <taxon>Fungi</taxon>
        <taxon>Dikarya</taxon>
        <taxon>Basidiomycota</taxon>
        <taxon>Agaricomycotina</taxon>
        <taxon>Agaricomycetes</taxon>
        <taxon>Agaricomycetidae</taxon>
        <taxon>Agaricales</taxon>
        <taxon>Marasmiineae</taxon>
        <taxon>Physalacriaceae</taxon>
        <taxon>Armillaria</taxon>
    </lineage>
</organism>
<dbReference type="Proteomes" id="UP000218334">
    <property type="component" value="Unassembled WGS sequence"/>
</dbReference>
<gene>
    <name evidence="1" type="ORF">ARMSODRAFT_1083479</name>
</gene>
<evidence type="ECO:0000313" key="2">
    <source>
        <dbReference type="Proteomes" id="UP000218334"/>
    </source>
</evidence>
<dbReference type="AlphaFoldDB" id="A0A2H3BK51"/>
<name>A0A2H3BK51_9AGAR</name>
<dbReference type="EMBL" id="KZ293424">
    <property type="protein sequence ID" value="PBK71261.1"/>
    <property type="molecule type" value="Genomic_DNA"/>
</dbReference>
<keyword evidence="2" id="KW-1185">Reference proteome</keyword>
<reference evidence="2" key="1">
    <citation type="journal article" date="2017" name="Nat. Ecol. Evol.">
        <title>Genome expansion and lineage-specific genetic innovations in the forest pathogenic fungi Armillaria.</title>
        <authorList>
            <person name="Sipos G."/>
            <person name="Prasanna A.N."/>
            <person name="Walter M.C."/>
            <person name="O'Connor E."/>
            <person name="Balint B."/>
            <person name="Krizsan K."/>
            <person name="Kiss B."/>
            <person name="Hess J."/>
            <person name="Varga T."/>
            <person name="Slot J."/>
            <person name="Riley R."/>
            <person name="Boka B."/>
            <person name="Rigling D."/>
            <person name="Barry K."/>
            <person name="Lee J."/>
            <person name="Mihaltcheva S."/>
            <person name="LaButti K."/>
            <person name="Lipzen A."/>
            <person name="Waldron R."/>
            <person name="Moloney N.M."/>
            <person name="Sperisen C."/>
            <person name="Kredics L."/>
            <person name="Vagvoelgyi C."/>
            <person name="Patrignani A."/>
            <person name="Fitzpatrick D."/>
            <person name="Nagy I."/>
            <person name="Doyle S."/>
            <person name="Anderson J.B."/>
            <person name="Grigoriev I.V."/>
            <person name="Gueldener U."/>
            <person name="Muensterkoetter M."/>
            <person name="Nagy L.G."/>
        </authorList>
    </citation>
    <scope>NUCLEOTIDE SEQUENCE [LARGE SCALE GENOMIC DNA]</scope>
    <source>
        <strain evidence="2">28-4</strain>
    </source>
</reference>
<protein>
    <submittedName>
        <fullName evidence="1">Uncharacterized protein</fullName>
    </submittedName>
</protein>